<keyword evidence="10" id="KW-0472">Membrane</keyword>
<accession>A0A4C1ZFN3</accession>
<protein>
    <recommendedName>
        <fullName evidence="12">Fucosyltransferase</fullName>
        <ecNumber evidence="12">2.4.1.-</ecNumber>
    </recommendedName>
</protein>
<dbReference type="UniPathway" id="UPA00378"/>
<evidence type="ECO:0000256" key="8">
    <source>
        <dbReference type="ARBA" id="ARBA00022989"/>
    </source>
</evidence>
<feature type="domain" description="Fucosyltransferase N-terminal" evidence="14">
    <location>
        <begin position="12"/>
        <end position="99"/>
    </location>
</feature>
<dbReference type="InterPro" id="IPR038577">
    <property type="entry name" value="GT10-like_C_sf"/>
</dbReference>
<proteinExistence type="inferred from homology"/>
<gene>
    <name evidence="15" type="primary">FucTC</name>
    <name evidence="15" type="ORF">EVAR_62699_1</name>
</gene>
<dbReference type="Pfam" id="PF00852">
    <property type="entry name" value="Glyco_transf_10"/>
    <property type="match status" value="1"/>
</dbReference>
<keyword evidence="8" id="KW-1133">Transmembrane helix</keyword>
<evidence type="ECO:0000256" key="7">
    <source>
        <dbReference type="ARBA" id="ARBA00022968"/>
    </source>
</evidence>
<dbReference type="AlphaFoldDB" id="A0A4C1ZFN3"/>
<keyword evidence="7" id="KW-0735">Signal-anchor</keyword>
<dbReference type="InterPro" id="IPR031481">
    <property type="entry name" value="Glyco_tran_10_N"/>
</dbReference>
<comment type="pathway">
    <text evidence="2">Protein modification; protein glycosylation.</text>
</comment>
<evidence type="ECO:0000256" key="9">
    <source>
        <dbReference type="ARBA" id="ARBA00023034"/>
    </source>
</evidence>
<evidence type="ECO:0000259" key="14">
    <source>
        <dbReference type="Pfam" id="PF17039"/>
    </source>
</evidence>
<dbReference type="OrthoDB" id="427096at2759"/>
<dbReference type="PANTHER" id="PTHR48438">
    <property type="entry name" value="ALPHA-(1,3)-FUCOSYLTRANSFERASE C-RELATED"/>
    <property type="match status" value="1"/>
</dbReference>
<evidence type="ECO:0000256" key="1">
    <source>
        <dbReference type="ARBA" id="ARBA00004447"/>
    </source>
</evidence>
<dbReference type="Gene3D" id="3.40.50.11660">
    <property type="entry name" value="Glycosyl transferase family 10, C-terminal domain"/>
    <property type="match status" value="1"/>
</dbReference>
<comment type="similarity">
    <text evidence="3 12">Belongs to the glycosyltransferase 10 family.</text>
</comment>
<evidence type="ECO:0000256" key="5">
    <source>
        <dbReference type="ARBA" id="ARBA00022679"/>
    </source>
</evidence>
<keyword evidence="6 12" id="KW-0812">Transmembrane</keyword>
<keyword evidence="4 12" id="KW-0328">Glycosyltransferase</keyword>
<dbReference type="PANTHER" id="PTHR48438:SF1">
    <property type="entry name" value="ALPHA-(1,3)-FUCOSYLTRANSFERASE C-RELATED"/>
    <property type="match status" value="1"/>
</dbReference>
<keyword evidence="9 12" id="KW-0333">Golgi apparatus</keyword>
<dbReference type="InterPro" id="IPR055270">
    <property type="entry name" value="Glyco_tran_10_C"/>
</dbReference>
<organism evidence="15 16">
    <name type="scientific">Eumeta variegata</name>
    <name type="common">Bagworm moth</name>
    <name type="synonym">Eumeta japonica</name>
    <dbReference type="NCBI Taxonomy" id="151549"/>
    <lineage>
        <taxon>Eukaryota</taxon>
        <taxon>Metazoa</taxon>
        <taxon>Ecdysozoa</taxon>
        <taxon>Arthropoda</taxon>
        <taxon>Hexapoda</taxon>
        <taxon>Insecta</taxon>
        <taxon>Pterygota</taxon>
        <taxon>Neoptera</taxon>
        <taxon>Endopterygota</taxon>
        <taxon>Lepidoptera</taxon>
        <taxon>Glossata</taxon>
        <taxon>Ditrysia</taxon>
        <taxon>Tineoidea</taxon>
        <taxon>Psychidae</taxon>
        <taxon>Oiketicinae</taxon>
        <taxon>Eumeta</taxon>
    </lineage>
</organism>
<dbReference type="GO" id="GO:0008417">
    <property type="term" value="F:fucosyltransferase activity"/>
    <property type="evidence" value="ECO:0007669"/>
    <property type="project" value="InterPro"/>
</dbReference>
<evidence type="ECO:0000256" key="3">
    <source>
        <dbReference type="ARBA" id="ARBA00008919"/>
    </source>
</evidence>
<dbReference type="EC" id="2.4.1.-" evidence="12"/>
<evidence type="ECO:0000256" key="4">
    <source>
        <dbReference type="ARBA" id="ARBA00022676"/>
    </source>
</evidence>
<evidence type="ECO:0000256" key="6">
    <source>
        <dbReference type="ARBA" id="ARBA00022692"/>
    </source>
</evidence>
<comment type="caution">
    <text evidence="15">The sequence shown here is derived from an EMBL/GenBank/DDBJ whole genome shotgun (WGS) entry which is preliminary data.</text>
</comment>
<evidence type="ECO:0000313" key="16">
    <source>
        <dbReference type="Proteomes" id="UP000299102"/>
    </source>
</evidence>
<keyword evidence="11" id="KW-0325">Glycoprotein</keyword>
<feature type="domain" description="Fucosyltransferase C-terminal" evidence="13">
    <location>
        <begin position="136"/>
        <end position="320"/>
    </location>
</feature>
<name>A0A4C1ZFN3_EUMVA</name>
<evidence type="ECO:0000259" key="13">
    <source>
        <dbReference type="Pfam" id="PF00852"/>
    </source>
</evidence>
<dbReference type="EMBL" id="BGZK01001873">
    <property type="protein sequence ID" value="GBP87641.1"/>
    <property type="molecule type" value="Genomic_DNA"/>
</dbReference>
<dbReference type="GO" id="GO:0032580">
    <property type="term" value="C:Golgi cisterna membrane"/>
    <property type="evidence" value="ECO:0007669"/>
    <property type="project" value="UniProtKB-SubCell"/>
</dbReference>
<reference evidence="15 16" key="1">
    <citation type="journal article" date="2019" name="Commun. Biol.">
        <title>The bagworm genome reveals a unique fibroin gene that provides high tensile strength.</title>
        <authorList>
            <person name="Kono N."/>
            <person name="Nakamura H."/>
            <person name="Ohtoshi R."/>
            <person name="Tomita M."/>
            <person name="Numata K."/>
            <person name="Arakawa K."/>
        </authorList>
    </citation>
    <scope>NUCLEOTIDE SEQUENCE [LARGE SCALE GENOMIC DNA]</scope>
</reference>
<dbReference type="InterPro" id="IPR001503">
    <property type="entry name" value="Glyco_trans_10"/>
</dbReference>
<comment type="subcellular location">
    <subcellularLocation>
        <location evidence="1 12">Golgi apparatus</location>
        <location evidence="1 12">Golgi stack membrane</location>
        <topology evidence="1 12">Single-pass type II membrane protein</topology>
    </subcellularLocation>
</comment>
<evidence type="ECO:0000256" key="12">
    <source>
        <dbReference type="RuleBase" id="RU003832"/>
    </source>
</evidence>
<keyword evidence="5 12" id="KW-0808">Transferase</keyword>
<dbReference type="STRING" id="151549.A0A4C1ZFN3"/>
<evidence type="ECO:0000256" key="11">
    <source>
        <dbReference type="ARBA" id="ARBA00023180"/>
    </source>
</evidence>
<dbReference type="SUPFAM" id="SSF53756">
    <property type="entry name" value="UDP-Glycosyltransferase/glycogen phosphorylase"/>
    <property type="match status" value="1"/>
</dbReference>
<evidence type="ECO:0000256" key="2">
    <source>
        <dbReference type="ARBA" id="ARBA00004922"/>
    </source>
</evidence>
<sequence>MGNGPSGFIERKCPFVNCYVTGDANLLGDYTKFDVLAFLGPEIVRAPRSSLPVKRSSHQKFVFATIESADNYPVCDRHLDGFFNWTWTYRLDSDARWGYLVVRDRDNNVIGPNKVMHWMKLEDMDPVSDDLKKRLKSKSKAAAWFVSNCYTRSHREDFVGAVRKHLTKYNLTVDVYGQCGPLKCSRDDMSRCLNKIQTDYYFYFSFENSFSEDYVTEKLTYPLQNDAVPVVYGGANYTRFMPDGIYLNAKELGAEELARTMHAIINDPERYYQFFRWQSHYSFHRRQESVETDDYCRFCSMLNDEELVKRTTVYRNFKEWWTPPGKC</sequence>
<evidence type="ECO:0000313" key="15">
    <source>
        <dbReference type="EMBL" id="GBP87641.1"/>
    </source>
</evidence>
<dbReference type="Proteomes" id="UP000299102">
    <property type="component" value="Unassembled WGS sequence"/>
</dbReference>
<dbReference type="Pfam" id="PF17039">
    <property type="entry name" value="Glyco_tran_10_N"/>
    <property type="match status" value="1"/>
</dbReference>
<keyword evidence="16" id="KW-1185">Reference proteome</keyword>
<evidence type="ECO:0000256" key="10">
    <source>
        <dbReference type="ARBA" id="ARBA00023136"/>
    </source>
</evidence>